<accession>A0A2G2UUI5</accession>
<dbReference type="OrthoDB" id="1731309at2759"/>
<dbReference type="Proteomes" id="UP000224567">
    <property type="component" value="Unassembled WGS sequence"/>
</dbReference>
<feature type="region of interest" description="Disordered" evidence="1">
    <location>
        <begin position="1"/>
        <end position="24"/>
    </location>
</feature>
<evidence type="ECO:0008006" key="4">
    <source>
        <dbReference type="Google" id="ProtNLM"/>
    </source>
</evidence>
<dbReference type="AlphaFoldDB" id="A0A2G2UUI5"/>
<dbReference type="PANTHER" id="PTHR47188:SF1">
    <property type="entry name" value="PROTEIN TAR1"/>
    <property type="match status" value="1"/>
</dbReference>
<gene>
    <name evidence="2" type="ORF">CQW23_35846</name>
</gene>
<dbReference type="EMBL" id="MLFT02022136">
    <property type="protein sequence ID" value="PHT24412.1"/>
    <property type="molecule type" value="Genomic_DNA"/>
</dbReference>
<protein>
    <recommendedName>
        <fullName evidence="4">Protein TAR1</fullName>
    </recommendedName>
</protein>
<proteinExistence type="predicted"/>
<evidence type="ECO:0000313" key="3">
    <source>
        <dbReference type="Proteomes" id="UP000224567"/>
    </source>
</evidence>
<reference evidence="2 3" key="1">
    <citation type="journal article" date="2017" name="Genome Biol.">
        <title>New reference genome sequences of hot pepper reveal the massive evolution of plant disease-resistance genes by retroduplication.</title>
        <authorList>
            <person name="Kim S."/>
            <person name="Park J."/>
            <person name="Yeom S.I."/>
            <person name="Kim Y.M."/>
            <person name="Seo E."/>
            <person name="Kim K.T."/>
            <person name="Kim M.S."/>
            <person name="Lee J.M."/>
            <person name="Cheong K."/>
            <person name="Shin H.S."/>
            <person name="Kim S.B."/>
            <person name="Han K."/>
            <person name="Lee J."/>
            <person name="Park M."/>
            <person name="Lee H.A."/>
            <person name="Lee H.Y."/>
            <person name="Lee Y."/>
            <person name="Oh S."/>
            <person name="Lee J.H."/>
            <person name="Choi E."/>
            <person name="Choi E."/>
            <person name="Lee S.E."/>
            <person name="Jeon J."/>
            <person name="Kim H."/>
            <person name="Choi G."/>
            <person name="Song H."/>
            <person name="Lee J."/>
            <person name="Lee S.C."/>
            <person name="Kwon J.K."/>
            <person name="Lee H.Y."/>
            <person name="Koo N."/>
            <person name="Hong Y."/>
            <person name="Kim R.W."/>
            <person name="Kang W.H."/>
            <person name="Huh J.H."/>
            <person name="Kang B.C."/>
            <person name="Yang T.J."/>
            <person name="Lee Y.H."/>
            <person name="Bennetzen J.L."/>
            <person name="Choi D."/>
        </authorList>
    </citation>
    <scope>NUCLEOTIDE SEQUENCE [LARGE SCALE GENOMIC DNA]</scope>
    <source>
        <strain evidence="3">cv. PBC81</strain>
    </source>
</reference>
<evidence type="ECO:0000313" key="2">
    <source>
        <dbReference type="EMBL" id="PHT24412.1"/>
    </source>
</evidence>
<evidence type="ECO:0000256" key="1">
    <source>
        <dbReference type="SAM" id="MobiDB-lite"/>
    </source>
</evidence>
<comment type="caution">
    <text evidence="2">The sequence shown here is derived from an EMBL/GenBank/DDBJ whole genome shotgun (WGS) entry which is preliminary data.</text>
</comment>
<organism evidence="2 3">
    <name type="scientific">Capsicum baccatum</name>
    <name type="common">Peruvian pepper</name>
    <dbReference type="NCBI Taxonomy" id="33114"/>
    <lineage>
        <taxon>Eukaryota</taxon>
        <taxon>Viridiplantae</taxon>
        <taxon>Streptophyta</taxon>
        <taxon>Embryophyta</taxon>
        <taxon>Tracheophyta</taxon>
        <taxon>Spermatophyta</taxon>
        <taxon>Magnoliopsida</taxon>
        <taxon>eudicotyledons</taxon>
        <taxon>Gunneridae</taxon>
        <taxon>Pentapetalae</taxon>
        <taxon>asterids</taxon>
        <taxon>lamiids</taxon>
        <taxon>Solanales</taxon>
        <taxon>Solanaceae</taxon>
        <taxon>Solanoideae</taxon>
        <taxon>Capsiceae</taxon>
        <taxon>Capsicum</taxon>
    </lineage>
</organism>
<sequence>MSDERFARQYRCGPPPELPLASPRSGIVHQLSGPDRYAHTRTLLRRSRSGGGAPLGGIPPIRFLEPYRFSPIDSHTCQTPWSVFQNGSNGEPTG</sequence>
<keyword evidence="3" id="KW-1185">Reference proteome</keyword>
<reference evidence="3" key="2">
    <citation type="journal article" date="2017" name="J. Anim. Genet.">
        <title>Multiple reference genome sequences of hot pepper reveal the massive evolution of plant disease resistance genes by retroduplication.</title>
        <authorList>
            <person name="Kim S."/>
            <person name="Park J."/>
            <person name="Yeom S.-I."/>
            <person name="Kim Y.-M."/>
            <person name="Seo E."/>
            <person name="Kim K.-T."/>
            <person name="Kim M.-S."/>
            <person name="Lee J.M."/>
            <person name="Cheong K."/>
            <person name="Shin H.-S."/>
            <person name="Kim S.-B."/>
            <person name="Han K."/>
            <person name="Lee J."/>
            <person name="Park M."/>
            <person name="Lee H.-A."/>
            <person name="Lee H.-Y."/>
            <person name="Lee Y."/>
            <person name="Oh S."/>
            <person name="Lee J.H."/>
            <person name="Choi E."/>
            <person name="Choi E."/>
            <person name="Lee S.E."/>
            <person name="Jeon J."/>
            <person name="Kim H."/>
            <person name="Choi G."/>
            <person name="Song H."/>
            <person name="Lee J."/>
            <person name="Lee S.-C."/>
            <person name="Kwon J.-K."/>
            <person name="Lee H.-Y."/>
            <person name="Koo N."/>
            <person name="Hong Y."/>
            <person name="Kim R.W."/>
            <person name="Kang W.-H."/>
            <person name="Huh J.H."/>
            <person name="Kang B.-C."/>
            <person name="Yang T.-J."/>
            <person name="Lee Y.-H."/>
            <person name="Bennetzen J.L."/>
            <person name="Choi D."/>
        </authorList>
    </citation>
    <scope>NUCLEOTIDE SEQUENCE [LARGE SCALE GENOMIC DNA]</scope>
    <source>
        <strain evidence="3">cv. PBC81</strain>
    </source>
</reference>
<dbReference type="PANTHER" id="PTHR47188">
    <property type="entry name" value="PROTEIN TAR1"/>
    <property type="match status" value="1"/>
</dbReference>
<dbReference type="GO" id="GO:0043457">
    <property type="term" value="P:regulation of cellular respiration"/>
    <property type="evidence" value="ECO:0007669"/>
    <property type="project" value="InterPro"/>
</dbReference>
<name>A0A2G2UUI5_CAPBA</name>
<dbReference type="InterPro" id="IPR044792">
    <property type="entry name" value="TAR1"/>
</dbReference>